<dbReference type="EC" id="2.3.2.30" evidence="7"/>
<evidence type="ECO:0000256" key="5">
    <source>
        <dbReference type="ARBA" id="ARBA00023315"/>
    </source>
</evidence>
<reference evidence="11" key="2">
    <citation type="submission" date="2020-09" db="EMBL/GenBank/DDBJ databases">
        <authorList>
            <person name="Sun Q."/>
            <person name="Zhou Y."/>
        </authorList>
    </citation>
    <scope>NUCLEOTIDE SEQUENCE</scope>
    <source>
        <strain evidence="11">CGMCC 1.15322</strain>
    </source>
</reference>
<protein>
    <recommendedName>
        <fullName evidence="8">L-ornithine N(alpha)-acyltransferase</fullName>
        <ecNumber evidence="7">2.3.2.30</ecNumber>
    </recommendedName>
</protein>
<evidence type="ECO:0000256" key="1">
    <source>
        <dbReference type="ARBA" id="ARBA00005189"/>
    </source>
</evidence>
<dbReference type="Gene3D" id="3.40.630.30">
    <property type="match status" value="1"/>
</dbReference>
<evidence type="ECO:0000256" key="2">
    <source>
        <dbReference type="ARBA" id="ARBA00022516"/>
    </source>
</evidence>
<dbReference type="Proteomes" id="UP000620596">
    <property type="component" value="Unassembled WGS sequence"/>
</dbReference>
<reference evidence="11" key="1">
    <citation type="journal article" date="2014" name="Int. J. Syst. Evol. Microbiol.">
        <title>Complete genome sequence of Corynebacterium casei LMG S-19264T (=DSM 44701T), isolated from a smear-ripened cheese.</title>
        <authorList>
            <consortium name="US DOE Joint Genome Institute (JGI-PGF)"/>
            <person name="Walter F."/>
            <person name="Albersmeier A."/>
            <person name="Kalinowski J."/>
            <person name="Ruckert C."/>
        </authorList>
    </citation>
    <scope>NUCLEOTIDE SEQUENCE</scope>
    <source>
        <strain evidence="11">CGMCC 1.15322</strain>
    </source>
</reference>
<dbReference type="PANTHER" id="PTHR37323:SF1">
    <property type="entry name" value="L-ORNITHINE N(ALPHA)-ACYLTRANSFERASE"/>
    <property type="match status" value="1"/>
</dbReference>
<evidence type="ECO:0000256" key="7">
    <source>
        <dbReference type="ARBA" id="ARBA00039058"/>
    </source>
</evidence>
<dbReference type="Pfam" id="PF13444">
    <property type="entry name" value="Acetyltransf_5"/>
    <property type="match status" value="1"/>
</dbReference>
<comment type="catalytic activity">
    <reaction evidence="10">
        <text>a (3R)-hydroxyacyl-[ACP] + L-ornithine = a lyso-ornithine lipid + holo-[ACP] + H(+)</text>
        <dbReference type="Rhea" id="RHEA:20633"/>
        <dbReference type="Rhea" id="RHEA-COMP:9685"/>
        <dbReference type="Rhea" id="RHEA-COMP:9945"/>
        <dbReference type="ChEBI" id="CHEBI:15378"/>
        <dbReference type="ChEBI" id="CHEBI:46911"/>
        <dbReference type="ChEBI" id="CHEBI:64479"/>
        <dbReference type="ChEBI" id="CHEBI:78827"/>
        <dbReference type="ChEBI" id="CHEBI:138482"/>
        <dbReference type="EC" id="2.3.2.30"/>
    </reaction>
    <physiologicalReaction direction="left-to-right" evidence="10">
        <dbReference type="Rhea" id="RHEA:20634"/>
    </physiologicalReaction>
</comment>
<dbReference type="GO" id="GO:0006629">
    <property type="term" value="P:lipid metabolic process"/>
    <property type="evidence" value="ECO:0007669"/>
    <property type="project" value="UniProtKB-KW"/>
</dbReference>
<comment type="similarity">
    <text evidence="6">Belongs to the acetyltransferase family. OlsB subfamily.</text>
</comment>
<keyword evidence="2" id="KW-0444">Lipid biosynthesis</keyword>
<accession>A0A916WFU1</accession>
<evidence type="ECO:0000256" key="6">
    <source>
        <dbReference type="ARBA" id="ARBA00038095"/>
    </source>
</evidence>
<dbReference type="GO" id="GO:0043810">
    <property type="term" value="F:ornithine-acyl [acyl carrier protein] N-acyltransferase activity"/>
    <property type="evidence" value="ECO:0007669"/>
    <property type="project" value="UniProtKB-EC"/>
</dbReference>
<sequence length="235" mass="26308">MLAWARHTDELREAQRLRFDVFSRELGARLTTPLAGHDIDRFDDYCEHLLVRDAATGEVIGTYRVLTPAQARRAGGTYSDQEFDLAPLGPLRARMVELGRSCVHVRHRHGGVVLALWGELADFMERNTLDTMIGCASIPMHHHGPPGAAAVWQQLCLNHLAPVRYQVRPRLALPLAHSMLPDGMAVPPLIRAYLRLGARLLGPPAWDPTFNTADLPMMMRMQDLPPRYLQATSRG</sequence>
<dbReference type="EMBL" id="BMIG01000005">
    <property type="protein sequence ID" value="GGA96792.1"/>
    <property type="molecule type" value="Genomic_DNA"/>
</dbReference>
<evidence type="ECO:0000256" key="3">
    <source>
        <dbReference type="ARBA" id="ARBA00022679"/>
    </source>
</evidence>
<dbReference type="PANTHER" id="PTHR37323">
    <property type="entry name" value="GCN5-RELATED N-ACETYLTRANSFERASE"/>
    <property type="match status" value="1"/>
</dbReference>
<dbReference type="SUPFAM" id="SSF55729">
    <property type="entry name" value="Acyl-CoA N-acyltransferases (Nat)"/>
    <property type="match status" value="1"/>
</dbReference>
<name>A0A916WFU1_9BURK</name>
<keyword evidence="4" id="KW-0443">Lipid metabolism</keyword>
<organism evidence="11 12">
    <name type="scientific">Polaromonas eurypsychrophila</name>
    <dbReference type="NCBI Taxonomy" id="1614635"/>
    <lineage>
        <taxon>Bacteria</taxon>
        <taxon>Pseudomonadati</taxon>
        <taxon>Pseudomonadota</taxon>
        <taxon>Betaproteobacteria</taxon>
        <taxon>Burkholderiales</taxon>
        <taxon>Comamonadaceae</taxon>
        <taxon>Polaromonas</taxon>
    </lineage>
</organism>
<evidence type="ECO:0000313" key="12">
    <source>
        <dbReference type="Proteomes" id="UP000620596"/>
    </source>
</evidence>
<evidence type="ECO:0000256" key="4">
    <source>
        <dbReference type="ARBA" id="ARBA00023098"/>
    </source>
</evidence>
<dbReference type="AlphaFoldDB" id="A0A916WFU1"/>
<keyword evidence="5" id="KW-0012">Acyltransferase</keyword>
<evidence type="ECO:0000256" key="8">
    <source>
        <dbReference type="ARBA" id="ARBA00039866"/>
    </source>
</evidence>
<dbReference type="InterPro" id="IPR052351">
    <property type="entry name" value="Ornithine_N-alpha-AT"/>
</dbReference>
<evidence type="ECO:0000256" key="10">
    <source>
        <dbReference type="ARBA" id="ARBA00047785"/>
    </source>
</evidence>
<dbReference type="InterPro" id="IPR016181">
    <property type="entry name" value="Acyl_CoA_acyltransferase"/>
</dbReference>
<evidence type="ECO:0000313" key="11">
    <source>
        <dbReference type="EMBL" id="GGA96792.1"/>
    </source>
</evidence>
<gene>
    <name evidence="11" type="ORF">GCM10011496_17310</name>
</gene>
<evidence type="ECO:0000256" key="9">
    <source>
        <dbReference type="ARBA" id="ARBA00045724"/>
    </source>
</evidence>
<proteinExistence type="inferred from homology"/>
<comment type="function">
    <text evidence="9">Catalyzes the first step in the biosynthesis of ornithine lipids, which are phosphorus-free membrane lipids. Catalyzes the 3-hydroxyacyl-acyl carrier protein-dependent acylation of ornithine to form lyso-ornithine lipid (LOL).</text>
</comment>
<comment type="pathway">
    <text evidence="1">Lipid metabolism.</text>
</comment>
<keyword evidence="12" id="KW-1185">Reference proteome</keyword>
<comment type="caution">
    <text evidence="11">The sequence shown here is derived from an EMBL/GenBank/DDBJ whole genome shotgun (WGS) entry which is preliminary data.</text>
</comment>
<keyword evidence="3" id="KW-0808">Transferase</keyword>